<dbReference type="InterPro" id="IPR008271">
    <property type="entry name" value="Ser/Thr_kinase_AS"/>
</dbReference>
<organism evidence="2 3">
    <name type="scientific">Favolaschia claudopus</name>
    <dbReference type="NCBI Taxonomy" id="2862362"/>
    <lineage>
        <taxon>Eukaryota</taxon>
        <taxon>Fungi</taxon>
        <taxon>Dikarya</taxon>
        <taxon>Basidiomycota</taxon>
        <taxon>Agaricomycotina</taxon>
        <taxon>Agaricomycetes</taxon>
        <taxon>Agaricomycetidae</taxon>
        <taxon>Agaricales</taxon>
        <taxon>Marasmiineae</taxon>
        <taxon>Mycenaceae</taxon>
        <taxon>Favolaschia</taxon>
    </lineage>
</organism>
<dbReference type="PROSITE" id="PS50011">
    <property type="entry name" value="PROTEIN_KINASE_DOM"/>
    <property type="match status" value="1"/>
</dbReference>
<dbReference type="GO" id="GO:0005524">
    <property type="term" value="F:ATP binding"/>
    <property type="evidence" value="ECO:0007669"/>
    <property type="project" value="InterPro"/>
</dbReference>
<dbReference type="GO" id="GO:0004674">
    <property type="term" value="F:protein serine/threonine kinase activity"/>
    <property type="evidence" value="ECO:0007669"/>
    <property type="project" value="TreeGrafter"/>
</dbReference>
<name>A0AAW0CLW1_9AGAR</name>
<dbReference type="Proteomes" id="UP001362999">
    <property type="component" value="Unassembled WGS sequence"/>
</dbReference>
<dbReference type="EMBL" id="JAWWNJ010000017">
    <property type="protein sequence ID" value="KAK7038628.1"/>
    <property type="molecule type" value="Genomic_DNA"/>
</dbReference>
<keyword evidence="2" id="KW-0418">Kinase</keyword>
<accession>A0AAW0CLW1</accession>
<dbReference type="PROSITE" id="PS00108">
    <property type="entry name" value="PROTEIN_KINASE_ST"/>
    <property type="match status" value="1"/>
</dbReference>
<sequence length="507" mass="56636">MSWLNIISAAAKATQDIASHLQHTEPIRFDANSGAGVLQHCVTEGIALSSILIPFVETAMGKAAADAEPESPVSRGQEATWVVIEAIVKALQNMEDKVAFEHFLRGLDIRQGTDISVQLQSVLSAVCGECLDVLGDAQRTVEHKQRIRGYIAIFLRALQQMSRHRDLKSLFTNEELQAASDRLVTLTNMDPLTSQAVSETSLIQERAMDGPHAHLNELLTLWEDRGPHAHIAWHLTRILDSTDARHAALRLPSEKVQTFLDAVQHVLNCGSLPRPVYNNMARTLLQKICAAHDQLPKSLFVHDIHDKESDPTFHGGFADIYRAAYRGRPVAFKRIRKFSDQLEKQIRSKLCREAFLWQGLSHDFILPFHGIDHKSFPSSFCLISPWMKNGTITSYLAFHGKADIHRLTLQIAKGLDYLHSMNVVHGDLKGANILITDDGKACLSDFGLATMIEEGDPQITKITSSSNHAGSVRWWAPELIKPKEFGCERFVRTRETDVYAFACVCIE</sequence>
<comment type="caution">
    <text evidence="2">The sequence shown here is derived from an EMBL/GenBank/DDBJ whole genome shotgun (WGS) entry which is preliminary data.</text>
</comment>
<reference evidence="2 3" key="1">
    <citation type="journal article" date="2024" name="J Genomics">
        <title>Draft genome sequencing and assembly of Favolaschia claudopus CIRM-BRFM 2984 isolated from oak limbs.</title>
        <authorList>
            <person name="Navarro D."/>
            <person name="Drula E."/>
            <person name="Chaduli D."/>
            <person name="Cazenave R."/>
            <person name="Ahrendt S."/>
            <person name="Wang J."/>
            <person name="Lipzen A."/>
            <person name="Daum C."/>
            <person name="Barry K."/>
            <person name="Grigoriev I.V."/>
            <person name="Favel A."/>
            <person name="Rosso M.N."/>
            <person name="Martin F."/>
        </authorList>
    </citation>
    <scope>NUCLEOTIDE SEQUENCE [LARGE SCALE GENOMIC DNA]</scope>
    <source>
        <strain evidence="2 3">CIRM-BRFM 2984</strain>
    </source>
</reference>
<evidence type="ECO:0000313" key="2">
    <source>
        <dbReference type="EMBL" id="KAK7038628.1"/>
    </source>
</evidence>
<dbReference type="SMART" id="SM00220">
    <property type="entry name" value="S_TKc"/>
    <property type="match status" value="1"/>
</dbReference>
<evidence type="ECO:0000313" key="3">
    <source>
        <dbReference type="Proteomes" id="UP001362999"/>
    </source>
</evidence>
<dbReference type="PANTHER" id="PTHR44329">
    <property type="entry name" value="SERINE/THREONINE-PROTEIN KINASE TNNI3K-RELATED"/>
    <property type="match status" value="1"/>
</dbReference>
<keyword evidence="2" id="KW-0808">Transferase</keyword>
<feature type="domain" description="Protein kinase" evidence="1">
    <location>
        <begin position="306"/>
        <end position="507"/>
    </location>
</feature>
<protein>
    <submittedName>
        <fullName evidence="2">Kinase-like domain-containing protein</fullName>
    </submittedName>
</protein>
<proteinExistence type="predicted"/>
<dbReference type="InterPro" id="IPR011009">
    <property type="entry name" value="Kinase-like_dom_sf"/>
</dbReference>
<dbReference type="Pfam" id="PF00069">
    <property type="entry name" value="Pkinase"/>
    <property type="match status" value="1"/>
</dbReference>
<dbReference type="SUPFAM" id="SSF56112">
    <property type="entry name" value="Protein kinase-like (PK-like)"/>
    <property type="match status" value="1"/>
</dbReference>
<evidence type="ECO:0000259" key="1">
    <source>
        <dbReference type="PROSITE" id="PS50011"/>
    </source>
</evidence>
<dbReference type="InterPro" id="IPR000719">
    <property type="entry name" value="Prot_kinase_dom"/>
</dbReference>
<dbReference type="Gene3D" id="1.10.510.10">
    <property type="entry name" value="Transferase(Phosphotransferase) domain 1"/>
    <property type="match status" value="1"/>
</dbReference>
<gene>
    <name evidence="2" type="ORF">R3P38DRAFT_2906776</name>
</gene>
<keyword evidence="3" id="KW-1185">Reference proteome</keyword>
<dbReference type="AlphaFoldDB" id="A0AAW0CLW1"/>
<feature type="non-terminal residue" evidence="2">
    <location>
        <position position="507"/>
    </location>
</feature>
<dbReference type="InterPro" id="IPR051681">
    <property type="entry name" value="Ser/Thr_Kinases-Pseudokinases"/>
</dbReference>